<organism evidence="2 3">
    <name type="scientific">Cylicostephanus goldi</name>
    <name type="common">Nematode worm</name>
    <dbReference type="NCBI Taxonomy" id="71465"/>
    <lineage>
        <taxon>Eukaryota</taxon>
        <taxon>Metazoa</taxon>
        <taxon>Ecdysozoa</taxon>
        <taxon>Nematoda</taxon>
        <taxon>Chromadorea</taxon>
        <taxon>Rhabditida</taxon>
        <taxon>Rhabditina</taxon>
        <taxon>Rhabditomorpha</taxon>
        <taxon>Strongyloidea</taxon>
        <taxon>Strongylidae</taxon>
        <taxon>Cylicostephanus</taxon>
    </lineage>
</organism>
<dbReference type="AlphaFoldDB" id="A0A3P7N017"/>
<dbReference type="OrthoDB" id="5849570at2759"/>
<accession>A0A3P7N017</accession>
<dbReference type="Proteomes" id="UP000271889">
    <property type="component" value="Unassembled WGS sequence"/>
</dbReference>
<feature type="region of interest" description="Disordered" evidence="1">
    <location>
        <begin position="113"/>
        <end position="133"/>
    </location>
</feature>
<feature type="compositionally biased region" description="Basic and acidic residues" evidence="1">
    <location>
        <begin position="1"/>
        <end position="19"/>
    </location>
</feature>
<gene>
    <name evidence="2" type="ORF">CGOC_LOCUS12963</name>
</gene>
<evidence type="ECO:0000313" key="3">
    <source>
        <dbReference type="Proteomes" id="UP000271889"/>
    </source>
</evidence>
<proteinExistence type="predicted"/>
<dbReference type="EMBL" id="UYRV01127217">
    <property type="protein sequence ID" value="VDN35584.1"/>
    <property type="molecule type" value="Genomic_DNA"/>
</dbReference>
<keyword evidence="3" id="KW-1185">Reference proteome</keyword>
<feature type="region of interest" description="Disordered" evidence="1">
    <location>
        <begin position="1"/>
        <end position="70"/>
    </location>
</feature>
<evidence type="ECO:0000256" key="1">
    <source>
        <dbReference type="SAM" id="MobiDB-lite"/>
    </source>
</evidence>
<reference evidence="2 3" key="1">
    <citation type="submission" date="2018-11" db="EMBL/GenBank/DDBJ databases">
        <authorList>
            <consortium name="Pathogen Informatics"/>
        </authorList>
    </citation>
    <scope>NUCLEOTIDE SEQUENCE [LARGE SCALE GENOMIC DNA]</scope>
</reference>
<protein>
    <submittedName>
        <fullName evidence="2">Uncharacterized protein</fullName>
    </submittedName>
</protein>
<sequence>MTRRAAFVEKPEEKPEIIRTGRKWQPPPEKPYVWPSVPRSASVDISPSPDGSHRPKPAFRKERVAPSGGFYPHAPNAVKVVKHRPASAQGLLAPVDGTTESVDIIQQRNFHRIDGGYRNSPNNNGEHYDRKAMRKSQPTAINDWEKIYDLPPHSSTIVGKDVPTNINVKRRLSHFQGSVQNLQRRQENARAYQENARSYSMDGVRDFIP</sequence>
<name>A0A3P7N017_CYLGO</name>
<evidence type="ECO:0000313" key="2">
    <source>
        <dbReference type="EMBL" id="VDN35584.1"/>
    </source>
</evidence>